<feature type="domain" description="HTH arsR-type" evidence="1">
    <location>
        <begin position="1"/>
        <end position="86"/>
    </location>
</feature>
<dbReference type="Gene3D" id="1.10.10.10">
    <property type="entry name" value="Winged helix-like DNA-binding domain superfamily/Winged helix DNA-binding domain"/>
    <property type="match status" value="1"/>
</dbReference>
<protein>
    <submittedName>
        <fullName evidence="2">ArsR family transcriptional regulator</fullName>
    </submittedName>
</protein>
<gene>
    <name evidence="2" type="ORF">CL943_02215</name>
</gene>
<organism evidence="2 3">
    <name type="scientific">Candidatus Iainarchaeum sp</name>
    <dbReference type="NCBI Taxonomy" id="3101447"/>
    <lineage>
        <taxon>Archaea</taxon>
        <taxon>Candidatus Iainarchaeota</taxon>
        <taxon>Candidatus Iainarchaeia</taxon>
        <taxon>Candidatus Iainarchaeales</taxon>
        <taxon>Candidatus Iainarchaeaceae</taxon>
        <taxon>Candidatus Iainarchaeum</taxon>
    </lineage>
</organism>
<dbReference type="SMART" id="SM00418">
    <property type="entry name" value="HTH_ARSR"/>
    <property type="match status" value="1"/>
</dbReference>
<dbReference type="Pfam" id="PF01022">
    <property type="entry name" value="HTH_5"/>
    <property type="match status" value="1"/>
</dbReference>
<dbReference type="InterPro" id="IPR036390">
    <property type="entry name" value="WH_DNA-bd_sf"/>
</dbReference>
<dbReference type="InterPro" id="IPR001845">
    <property type="entry name" value="HTH_ArsR_DNA-bd_dom"/>
</dbReference>
<dbReference type="PANTHER" id="PTHR38600:SF1">
    <property type="entry name" value="TRANSCRIPTIONAL REGULATORY PROTEIN"/>
    <property type="match status" value="1"/>
</dbReference>
<dbReference type="CDD" id="cd00090">
    <property type="entry name" value="HTH_ARSR"/>
    <property type="match status" value="1"/>
</dbReference>
<name>A0A2D6M0Z3_9ARCH</name>
<reference evidence="3" key="1">
    <citation type="submission" date="2017-09" db="EMBL/GenBank/DDBJ databases">
        <title>The Reconstruction of 2,631 Draft Metagenome-Assembled Genomes from the Global Oceans.</title>
        <authorList>
            <person name="Tully B.J."/>
            <person name="Graham E.D."/>
            <person name="Heidelberg J.F."/>
        </authorList>
    </citation>
    <scope>NUCLEOTIDE SEQUENCE [LARGE SCALE GENOMIC DNA]</scope>
</reference>
<comment type="caution">
    <text evidence="2">The sequence shown here is derived from an EMBL/GenBank/DDBJ whole genome shotgun (WGS) entry which is preliminary data.</text>
</comment>
<dbReference type="PROSITE" id="PS50987">
    <property type="entry name" value="HTH_ARSR_2"/>
    <property type="match status" value="1"/>
</dbReference>
<evidence type="ECO:0000259" key="1">
    <source>
        <dbReference type="PROSITE" id="PS50987"/>
    </source>
</evidence>
<proteinExistence type="predicted"/>
<dbReference type="PANTHER" id="PTHR38600">
    <property type="entry name" value="TRANSCRIPTIONAL REGULATORY PROTEIN"/>
    <property type="match status" value="1"/>
</dbReference>
<dbReference type="InterPro" id="IPR011991">
    <property type="entry name" value="ArsR-like_HTH"/>
</dbReference>
<accession>A0A2D6M0Z3</accession>
<dbReference type="InterPro" id="IPR036388">
    <property type="entry name" value="WH-like_DNA-bd_sf"/>
</dbReference>
<dbReference type="EMBL" id="NZBU01000008">
    <property type="protein sequence ID" value="MAG22096.1"/>
    <property type="molecule type" value="Genomic_DNA"/>
</dbReference>
<evidence type="ECO:0000313" key="2">
    <source>
        <dbReference type="EMBL" id="MAG22096.1"/>
    </source>
</evidence>
<dbReference type="AlphaFoldDB" id="A0A2D6M0Z3"/>
<dbReference type="GO" id="GO:0003700">
    <property type="term" value="F:DNA-binding transcription factor activity"/>
    <property type="evidence" value="ECO:0007669"/>
    <property type="project" value="InterPro"/>
</dbReference>
<evidence type="ECO:0000313" key="3">
    <source>
        <dbReference type="Proteomes" id="UP000226592"/>
    </source>
</evidence>
<dbReference type="Proteomes" id="UP000226592">
    <property type="component" value="Unassembled WGS sequence"/>
</dbReference>
<dbReference type="SUPFAM" id="SSF46785">
    <property type="entry name" value="Winged helix' DNA-binding domain"/>
    <property type="match status" value="1"/>
</dbReference>
<sequence length="168" mass="18883">MDVFRVLGNSNRRSMLKILLNTEMHISALARELNISVPVALRHANCLEGAGLVERKEVGNSHVLTAKKEAMEKLKSLWDLMDQPLIVRSKKGKTMLDCIKKMPGIKIGVGKEGHFISSVDGKKGYFIYEINGKFVEKSLEDIKVEKNSTLELKRLLPVLGKKIQIEVE</sequence>